<evidence type="ECO:0000256" key="5">
    <source>
        <dbReference type="ARBA" id="ARBA00023270"/>
    </source>
</evidence>
<accession>A0AAJ7E0C5</accession>
<dbReference type="AlphaFoldDB" id="A0AAJ7E0C5"/>
<dbReference type="EC" id="4.1.2.4" evidence="3"/>
<dbReference type="KEGG" id="csol:105366302"/>
<dbReference type="InterPro" id="IPR013785">
    <property type="entry name" value="Aldolase_TIM"/>
</dbReference>
<dbReference type="PANTHER" id="PTHR10889">
    <property type="entry name" value="DEOXYRIBOSE-PHOSPHATE ALDOLASE"/>
    <property type="match status" value="1"/>
</dbReference>
<evidence type="ECO:0000256" key="2">
    <source>
        <dbReference type="ARBA" id="ARBA00009473"/>
    </source>
</evidence>
<sequence length="313" mass="34723">MRYNYSLNCTNFYNNGNRKFIKRAISVEINELAINREVDKIIIESNAVNEEDKILLLLSAITHIDLTSLKGDETFADIKNLCAKAAKATDINFGWHKPIRTAAVCIFPASACDAIQSLKELNVRDQVKVVSVAGDFPDAKLDLQTRIKEIKQVVNYGVDEVDIVINRKLAIDGQWHELYNELKLMREACGKIKMKTILATGDLPCLKTVYIASIVAMLAGSDFIKTSTGKEIINATLPVGIVMSKAIKDYHTSTGLKIGFKPAGGIKTVDDTIQWIVLVKEELGSSWLTKDLFRIGASSVLDNINKCVEILKF</sequence>
<dbReference type="PANTHER" id="PTHR10889:SF3">
    <property type="entry name" value="DEOXYRIBOSE-PHOSPHATE ALDOLASE"/>
    <property type="match status" value="1"/>
</dbReference>
<name>A0AAJ7E0C5_9HYME</name>
<dbReference type="GO" id="GO:0016052">
    <property type="term" value="P:carbohydrate catabolic process"/>
    <property type="evidence" value="ECO:0007669"/>
    <property type="project" value="TreeGrafter"/>
</dbReference>
<dbReference type="RefSeq" id="XP_011503010.1">
    <property type="nucleotide sequence ID" value="XM_011504708.1"/>
</dbReference>
<comment type="similarity">
    <text evidence="2">Belongs to the DeoC/FbaB aldolase family. DeoC type 2 subfamily.</text>
</comment>
<organism evidence="9 10">
    <name type="scientific">Ceratosolen solmsi marchali</name>
    <dbReference type="NCBI Taxonomy" id="326594"/>
    <lineage>
        <taxon>Eukaryota</taxon>
        <taxon>Metazoa</taxon>
        <taxon>Ecdysozoa</taxon>
        <taxon>Arthropoda</taxon>
        <taxon>Hexapoda</taxon>
        <taxon>Insecta</taxon>
        <taxon>Pterygota</taxon>
        <taxon>Neoptera</taxon>
        <taxon>Endopterygota</taxon>
        <taxon>Hymenoptera</taxon>
        <taxon>Apocrita</taxon>
        <taxon>Proctotrupomorpha</taxon>
        <taxon>Chalcidoidea</taxon>
        <taxon>Agaonidae</taxon>
        <taxon>Agaoninae</taxon>
        <taxon>Ceratosolen</taxon>
    </lineage>
</organism>
<dbReference type="SUPFAM" id="SSF51569">
    <property type="entry name" value="Aldolase"/>
    <property type="match status" value="1"/>
</dbReference>
<gene>
    <name evidence="10" type="primary">LOC105366302</name>
</gene>
<dbReference type="Proteomes" id="UP000695007">
    <property type="component" value="Unplaced"/>
</dbReference>
<comment type="pathway">
    <text evidence="1">Carbohydrate degradation; 2-deoxy-D-ribose 1-phosphate degradation; D-glyceraldehyde 3-phosphate and acetaldehyde from 2-deoxy-alpha-D-ribose 1-phosphate: step 2/2.</text>
</comment>
<dbReference type="Pfam" id="PF01791">
    <property type="entry name" value="DeoC"/>
    <property type="match status" value="1"/>
</dbReference>
<keyword evidence="9" id="KW-1185">Reference proteome</keyword>
<evidence type="ECO:0000313" key="9">
    <source>
        <dbReference type="Proteomes" id="UP000695007"/>
    </source>
</evidence>
<evidence type="ECO:0000256" key="7">
    <source>
        <dbReference type="ARBA" id="ARBA00032755"/>
    </source>
</evidence>
<dbReference type="CTD" id="51071"/>
<dbReference type="Gene3D" id="3.20.20.70">
    <property type="entry name" value="Aldolase class I"/>
    <property type="match status" value="1"/>
</dbReference>
<evidence type="ECO:0000256" key="1">
    <source>
        <dbReference type="ARBA" id="ARBA00004816"/>
    </source>
</evidence>
<evidence type="ECO:0000256" key="3">
    <source>
        <dbReference type="ARBA" id="ARBA00012515"/>
    </source>
</evidence>
<reference evidence="10" key="1">
    <citation type="submission" date="2025-08" db="UniProtKB">
        <authorList>
            <consortium name="RefSeq"/>
        </authorList>
    </citation>
    <scope>IDENTIFICATION</scope>
</reference>
<dbReference type="NCBIfam" id="TIGR00126">
    <property type="entry name" value="deoC"/>
    <property type="match status" value="1"/>
</dbReference>
<comment type="catalytic activity">
    <reaction evidence="8">
        <text>2-deoxy-D-ribose 5-phosphate = D-glyceraldehyde 3-phosphate + acetaldehyde</text>
        <dbReference type="Rhea" id="RHEA:12821"/>
        <dbReference type="ChEBI" id="CHEBI:15343"/>
        <dbReference type="ChEBI" id="CHEBI:59776"/>
        <dbReference type="ChEBI" id="CHEBI:62877"/>
        <dbReference type="EC" id="4.1.2.4"/>
    </reaction>
</comment>
<evidence type="ECO:0000313" key="10">
    <source>
        <dbReference type="RefSeq" id="XP_011503010.1"/>
    </source>
</evidence>
<protein>
    <recommendedName>
        <fullName evidence="3">deoxyribose-phosphate aldolase</fullName>
        <ecNumber evidence="3">4.1.2.4</ecNumber>
    </recommendedName>
    <alternativeName>
        <fullName evidence="7">2-deoxy-D-ribose 5-phosphate aldolase</fullName>
    </alternativeName>
    <alternativeName>
        <fullName evidence="6">Phosphodeoxyriboaldolase</fullName>
    </alternativeName>
</protein>
<evidence type="ECO:0000256" key="6">
    <source>
        <dbReference type="ARBA" id="ARBA00031814"/>
    </source>
</evidence>
<evidence type="ECO:0000256" key="8">
    <source>
        <dbReference type="ARBA" id="ARBA00048791"/>
    </source>
</evidence>
<dbReference type="GO" id="GO:0005737">
    <property type="term" value="C:cytoplasm"/>
    <property type="evidence" value="ECO:0007669"/>
    <property type="project" value="InterPro"/>
</dbReference>
<dbReference type="InterPro" id="IPR002915">
    <property type="entry name" value="DeoC/FbaB/LacD_aldolase"/>
</dbReference>
<dbReference type="GeneID" id="105366302"/>
<evidence type="ECO:0000256" key="4">
    <source>
        <dbReference type="ARBA" id="ARBA00023239"/>
    </source>
</evidence>
<dbReference type="GO" id="GO:0009264">
    <property type="term" value="P:deoxyribonucleotide catabolic process"/>
    <property type="evidence" value="ECO:0007669"/>
    <property type="project" value="InterPro"/>
</dbReference>
<dbReference type="GO" id="GO:0004139">
    <property type="term" value="F:deoxyribose-phosphate aldolase activity"/>
    <property type="evidence" value="ECO:0007669"/>
    <property type="project" value="UniProtKB-EC"/>
</dbReference>
<keyword evidence="5" id="KW-0704">Schiff base</keyword>
<dbReference type="SMART" id="SM01133">
    <property type="entry name" value="DeoC"/>
    <property type="match status" value="1"/>
</dbReference>
<keyword evidence="4" id="KW-0456">Lyase</keyword>
<dbReference type="InterPro" id="IPR011343">
    <property type="entry name" value="DeoC"/>
</dbReference>
<proteinExistence type="inferred from homology"/>